<comment type="caution">
    <text evidence="2">The sequence shown here is derived from an EMBL/GenBank/DDBJ whole genome shotgun (WGS) entry which is preliminary data.</text>
</comment>
<evidence type="ECO:0000313" key="3">
    <source>
        <dbReference type="Proteomes" id="UP001281410"/>
    </source>
</evidence>
<protein>
    <submittedName>
        <fullName evidence="2">Uncharacterized protein</fullName>
    </submittedName>
</protein>
<keyword evidence="3" id="KW-1185">Reference proteome</keyword>
<feature type="region of interest" description="Disordered" evidence="1">
    <location>
        <begin position="171"/>
        <end position="197"/>
    </location>
</feature>
<gene>
    <name evidence="2" type="ORF">Dsin_015909</name>
</gene>
<feature type="compositionally biased region" description="Low complexity" evidence="1">
    <location>
        <begin position="171"/>
        <end position="181"/>
    </location>
</feature>
<dbReference type="Proteomes" id="UP001281410">
    <property type="component" value="Unassembled WGS sequence"/>
</dbReference>
<name>A0AAE0ACU8_9ROSI</name>
<accession>A0AAE0ACU8</accession>
<dbReference type="EMBL" id="JANJYJ010000005">
    <property type="protein sequence ID" value="KAK3211203.1"/>
    <property type="molecule type" value="Genomic_DNA"/>
</dbReference>
<organism evidence="2 3">
    <name type="scientific">Dipteronia sinensis</name>
    <dbReference type="NCBI Taxonomy" id="43782"/>
    <lineage>
        <taxon>Eukaryota</taxon>
        <taxon>Viridiplantae</taxon>
        <taxon>Streptophyta</taxon>
        <taxon>Embryophyta</taxon>
        <taxon>Tracheophyta</taxon>
        <taxon>Spermatophyta</taxon>
        <taxon>Magnoliopsida</taxon>
        <taxon>eudicotyledons</taxon>
        <taxon>Gunneridae</taxon>
        <taxon>Pentapetalae</taxon>
        <taxon>rosids</taxon>
        <taxon>malvids</taxon>
        <taxon>Sapindales</taxon>
        <taxon>Sapindaceae</taxon>
        <taxon>Hippocastanoideae</taxon>
        <taxon>Acereae</taxon>
        <taxon>Dipteronia</taxon>
    </lineage>
</organism>
<dbReference type="AlphaFoldDB" id="A0AAE0ACU8"/>
<reference evidence="2" key="1">
    <citation type="journal article" date="2023" name="Plant J.">
        <title>Genome sequences and population genomics provide insights into the demographic history, inbreeding, and mutation load of two 'living fossil' tree species of Dipteronia.</title>
        <authorList>
            <person name="Feng Y."/>
            <person name="Comes H.P."/>
            <person name="Chen J."/>
            <person name="Zhu S."/>
            <person name="Lu R."/>
            <person name="Zhang X."/>
            <person name="Li P."/>
            <person name="Qiu J."/>
            <person name="Olsen K.M."/>
            <person name="Qiu Y."/>
        </authorList>
    </citation>
    <scope>NUCLEOTIDE SEQUENCE</scope>
    <source>
        <strain evidence="2">NBL</strain>
    </source>
</reference>
<evidence type="ECO:0000313" key="2">
    <source>
        <dbReference type="EMBL" id="KAK3211203.1"/>
    </source>
</evidence>
<sequence>MGNMSEEELKIRSELESEIESNLEEEIKDGIYHLALRLHRLYQNQKERNSKQVNKTISEVNISIKMEGGTKIEIKEMKKEAAPDDKVRPWTSKSENIPRAMVLVSNYKKFDWAKSLRSGKGPSITPPIANNNKSNRRSSNQAIVLSNKYQGFSSNPNFDSNAIVARRNLISSSGQRKGSSSDVGVDSKEQLELGWKC</sequence>
<evidence type="ECO:0000256" key="1">
    <source>
        <dbReference type="SAM" id="MobiDB-lite"/>
    </source>
</evidence>
<proteinExistence type="predicted"/>